<evidence type="ECO:0000256" key="3">
    <source>
        <dbReference type="ARBA" id="ARBA00022525"/>
    </source>
</evidence>
<dbReference type="InterPro" id="IPR036816">
    <property type="entry name" value="RNaseA-like_dom_sf"/>
</dbReference>
<dbReference type="PROSITE" id="PS00127">
    <property type="entry name" value="RNASE_PANCREATIC"/>
    <property type="match status" value="1"/>
</dbReference>
<dbReference type="STRING" id="1676925.ENSPKIP00000012614"/>
<reference evidence="10" key="1">
    <citation type="submission" date="2025-08" db="UniProtKB">
        <authorList>
            <consortium name="Ensembl"/>
        </authorList>
    </citation>
    <scope>IDENTIFICATION</scope>
</reference>
<dbReference type="Pfam" id="PF00074">
    <property type="entry name" value="RnaseA"/>
    <property type="match status" value="1"/>
</dbReference>
<dbReference type="AlphaFoldDB" id="A0A3B3R351"/>
<evidence type="ECO:0000259" key="9">
    <source>
        <dbReference type="SMART" id="SM00092"/>
    </source>
</evidence>
<dbReference type="PANTHER" id="PTHR11437:SF10">
    <property type="entry name" value="ANGIOGENIN-RELATED"/>
    <property type="match status" value="1"/>
</dbReference>
<evidence type="ECO:0000256" key="1">
    <source>
        <dbReference type="ARBA" id="ARBA00004613"/>
    </source>
</evidence>
<organism evidence="10 11">
    <name type="scientific">Paramormyrops kingsleyae</name>
    <dbReference type="NCBI Taxonomy" id="1676925"/>
    <lineage>
        <taxon>Eukaryota</taxon>
        <taxon>Metazoa</taxon>
        <taxon>Chordata</taxon>
        <taxon>Craniata</taxon>
        <taxon>Vertebrata</taxon>
        <taxon>Euteleostomi</taxon>
        <taxon>Actinopterygii</taxon>
        <taxon>Neopterygii</taxon>
        <taxon>Teleostei</taxon>
        <taxon>Osteoglossocephala</taxon>
        <taxon>Osteoglossomorpha</taxon>
        <taxon>Osteoglossiformes</taxon>
        <taxon>Mormyridae</taxon>
        <taxon>Paramormyrops</taxon>
    </lineage>
</organism>
<dbReference type="PANTHER" id="PTHR11437">
    <property type="entry name" value="RIBONUCLEASE"/>
    <property type="match status" value="1"/>
</dbReference>
<dbReference type="PRINTS" id="PR00794">
    <property type="entry name" value="RIBONUCLEASE"/>
</dbReference>
<keyword evidence="3" id="KW-0964">Secreted</keyword>
<dbReference type="GO" id="GO:0050829">
    <property type="term" value="P:defense response to Gram-negative bacterium"/>
    <property type="evidence" value="ECO:0007669"/>
    <property type="project" value="TreeGrafter"/>
</dbReference>
<feature type="domain" description="Ribonuclease A-domain" evidence="9">
    <location>
        <begin position="95"/>
        <end position="214"/>
    </location>
</feature>
<keyword evidence="7" id="KW-1015">Disulfide bond</keyword>
<dbReference type="CDD" id="cd06265">
    <property type="entry name" value="RNase_A_canonical"/>
    <property type="match status" value="1"/>
</dbReference>
<dbReference type="GO" id="GO:0050830">
    <property type="term" value="P:defense response to Gram-positive bacterium"/>
    <property type="evidence" value="ECO:0007669"/>
    <property type="project" value="TreeGrafter"/>
</dbReference>
<dbReference type="GO" id="GO:0005576">
    <property type="term" value="C:extracellular region"/>
    <property type="evidence" value="ECO:0007669"/>
    <property type="project" value="UniProtKB-SubCell"/>
</dbReference>
<sequence length="223" mass="24795">MVHLYIGIHPVHAICYGRIMHTLSLSLGTLKVTLPHSPFLLFTPSSLQNSVAKDLRNKYLTEKGNMASVCPVLFLILAVGWAAMPVMSEIDVQLNESRYQKFLRQHFDPNMAVKKCDSTIKSRKIFGNEDTHSCKQVNTFIAAGNKNDIKNVCDKAGSPYRGNLRISNKPFHVITCDLKGGSGRPPCEYRGHSSTRKIVIGCENKLPVHYEEGIIIPSANESV</sequence>
<dbReference type="Ensembl" id="ENSPKIT00000037014.1">
    <property type="protein sequence ID" value="ENSPKIP00000012614.1"/>
    <property type="gene ID" value="ENSPKIG00000000354.1"/>
</dbReference>
<dbReference type="InterPro" id="IPR023412">
    <property type="entry name" value="RNaseA_domain"/>
</dbReference>
<dbReference type="GO" id="GO:0004540">
    <property type="term" value="F:RNA nuclease activity"/>
    <property type="evidence" value="ECO:0007669"/>
    <property type="project" value="TreeGrafter"/>
</dbReference>
<dbReference type="SUPFAM" id="SSF54076">
    <property type="entry name" value="RNase A-like"/>
    <property type="match status" value="1"/>
</dbReference>
<evidence type="ECO:0000256" key="8">
    <source>
        <dbReference type="RuleBase" id="RU000651"/>
    </source>
</evidence>
<name>A0A3B3R351_9TELE</name>
<comment type="subcellular location">
    <subcellularLocation>
        <location evidence="1">Secreted</location>
    </subcellularLocation>
</comment>
<dbReference type="InterPro" id="IPR001427">
    <property type="entry name" value="RNaseA"/>
</dbReference>
<evidence type="ECO:0000313" key="11">
    <source>
        <dbReference type="Proteomes" id="UP000261540"/>
    </source>
</evidence>
<comment type="similarity">
    <text evidence="2 8">Belongs to the pancreatic ribonuclease family.</text>
</comment>
<protein>
    <submittedName>
        <fullName evidence="10">Angiogenin-like</fullName>
    </submittedName>
</protein>
<keyword evidence="6 8" id="KW-0378">Hydrolase</keyword>
<proteinExistence type="inferred from homology"/>
<accession>A0A3B3R351</accession>
<keyword evidence="5 8" id="KW-0255">Endonuclease</keyword>
<evidence type="ECO:0000256" key="2">
    <source>
        <dbReference type="ARBA" id="ARBA00005600"/>
    </source>
</evidence>
<dbReference type="GO" id="GO:0016787">
    <property type="term" value="F:hydrolase activity"/>
    <property type="evidence" value="ECO:0007669"/>
    <property type="project" value="UniProtKB-KW"/>
</dbReference>
<keyword evidence="4 8" id="KW-0540">Nuclease</keyword>
<keyword evidence="11" id="KW-1185">Reference proteome</keyword>
<dbReference type="SMART" id="SM00092">
    <property type="entry name" value="RNAse_Pc"/>
    <property type="match status" value="1"/>
</dbReference>
<evidence type="ECO:0000256" key="4">
    <source>
        <dbReference type="ARBA" id="ARBA00022722"/>
    </source>
</evidence>
<dbReference type="GeneTree" id="ENSGT00940000162981"/>
<evidence type="ECO:0000313" key="10">
    <source>
        <dbReference type="Ensembl" id="ENSPKIP00000012614.1"/>
    </source>
</evidence>
<evidence type="ECO:0000256" key="5">
    <source>
        <dbReference type="ARBA" id="ARBA00022759"/>
    </source>
</evidence>
<evidence type="ECO:0000256" key="6">
    <source>
        <dbReference type="ARBA" id="ARBA00022801"/>
    </source>
</evidence>
<dbReference type="Proteomes" id="UP000261540">
    <property type="component" value="Unplaced"/>
</dbReference>
<dbReference type="GO" id="GO:0003676">
    <property type="term" value="F:nucleic acid binding"/>
    <property type="evidence" value="ECO:0007669"/>
    <property type="project" value="InterPro"/>
</dbReference>
<dbReference type="Gene3D" id="3.10.130.10">
    <property type="entry name" value="Ribonuclease A-like domain"/>
    <property type="match status" value="1"/>
</dbReference>
<dbReference type="GO" id="GO:0001525">
    <property type="term" value="P:angiogenesis"/>
    <property type="evidence" value="ECO:0007669"/>
    <property type="project" value="TreeGrafter"/>
</dbReference>
<dbReference type="GO" id="GO:0004519">
    <property type="term" value="F:endonuclease activity"/>
    <property type="evidence" value="ECO:0007669"/>
    <property type="project" value="UniProtKB-KW"/>
</dbReference>
<dbReference type="InterPro" id="IPR023411">
    <property type="entry name" value="RNaseA_AS"/>
</dbReference>
<reference evidence="10" key="2">
    <citation type="submission" date="2025-09" db="UniProtKB">
        <authorList>
            <consortium name="Ensembl"/>
        </authorList>
    </citation>
    <scope>IDENTIFICATION</scope>
</reference>
<evidence type="ECO:0000256" key="7">
    <source>
        <dbReference type="ARBA" id="ARBA00023157"/>
    </source>
</evidence>